<dbReference type="PANTHER" id="PTHR21678:SF7">
    <property type="entry name" value="COILED-COIL DOMAIN-CONTAINING PROTEIN R3HCC1L"/>
    <property type="match status" value="1"/>
</dbReference>
<keyword evidence="3" id="KW-1185">Reference proteome</keyword>
<proteinExistence type="predicted"/>
<dbReference type="SUPFAM" id="SSF54928">
    <property type="entry name" value="RNA-binding domain, RBD"/>
    <property type="match status" value="1"/>
</dbReference>
<feature type="compositionally biased region" description="Polar residues" evidence="1">
    <location>
        <begin position="93"/>
        <end position="122"/>
    </location>
</feature>
<dbReference type="EMBL" id="JANIIK010000034">
    <property type="protein sequence ID" value="KAJ3614814.1"/>
    <property type="molecule type" value="Genomic_DNA"/>
</dbReference>
<evidence type="ECO:0000313" key="3">
    <source>
        <dbReference type="Proteomes" id="UP001148018"/>
    </source>
</evidence>
<reference evidence="2" key="1">
    <citation type="submission" date="2022-07" db="EMBL/GenBank/DDBJ databases">
        <title>Chromosome-level genome of Muraenolepis orangiensis.</title>
        <authorList>
            <person name="Kim J."/>
        </authorList>
    </citation>
    <scope>NUCLEOTIDE SEQUENCE</scope>
    <source>
        <strain evidence="2">KU_S4_2022</strain>
        <tissue evidence="2">Muscle</tissue>
    </source>
</reference>
<dbReference type="PANTHER" id="PTHR21678">
    <property type="entry name" value="GROWTH INHIBITION AND DIFFERENTIATION RELATED PROTEIN 88"/>
    <property type="match status" value="1"/>
</dbReference>
<sequence>MELDEGVTSESSTTNPKQDKTRQDKARTKPQTEPKPTKPRAGPRYTDKSRKNKKNKPGQENKTEVVTEDTIQGTEEQLNGHPTQQVGSGGENLAQSGGENLAQSGGENLAQSEGESLDQQVVSGLEMLSVHSDPDEDSWDTLFNDDGDCLDSHLEKELAVKEGRKKKKSIQEARVNNDDMEPDHGLDDDIDMTDMELSHIVEVYEFPQEFKTEDLLKLFQSYQQRKVDIQWVDESHALALFFSPAAARDALTSKQPLLKMRPLSKSTAATKAKARSCSDYLLPTRERPQTSAALARRLVIGALGVKNPQSQEERDAEKKKLQDAREQKRMAAKQREDAWEGH</sequence>
<organism evidence="2 3">
    <name type="scientific">Muraenolepis orangiensis</name>
    <name type="common">Patagonian moray cod</name>
    <dbReference type="NCBI Taxonomy" id="630683"/>
    <lineage>
        <taxon>Eukaryota</taxon>
        <taxon>Metazoa</taxon>
        <taxon>Chordata</taxon>
        <taxon>Craniata</taxon>
        <taxon>Vertebrata</taxon>
        <taxon>Euteleostomi</taxon>
        <taxon>Actinopterygii</taxon>
        <taxon>Neopterygii</taxon>
        <taxon>Teleostei</taxon>
        <taxon>Neoteleostei</taxon>
        <taxon>Acanthomorphata</taxon>
        <taxon>Zeiogadaria</taxon>
        <taxon>Gadariae</taxon>
        <taxon>Gadiformes</taxon>
        <taxon>Muraenolepidoidei</taxon>
        <taxon>Muraenolepididae</taxon>
        <taxon>Muraenolepis</taxon>
    </lineage>
</organism>
<feature type="region of interest" description="Disordered" evidence="1">
    <location>
        <begin position="1"/>
        <end position="122"/>
    </location>
</feature>
<feature type="compositionally biased region" description="Polar residues" evidence="1">
    <location>
        <begin position="69"/>
        <end position="86"/>
    </location>
</feature>
<dbReference type="InterPro" id="IPR012677">
    <property type="entry name" value="Nucleotide-bd_a/b_plait_sf"/>
</dbReference>
<name>A0A9Q0IXH8_9TELE</name>
<feature type="region of interest" description="Disordered" evidence="1">
    <location>
        <begin position="161"/>
        <end position="184"/>
    </location>
</feature>
<evidence type="ECO:0000256" key="1">
    <source>
        <dbReference type="SAM" id="MobiDB-lite"/>
    </source>
</evidence>
<dbReference type="Gene3D" id="3.30.70.330">
    <property type="match status" value="1"/>
</dbReference>
<feature type="compositionally biased region" description="Basic and acidic residues" evidence="1">
    <location>
        <begin position="169"/>
        <end position="184"/>
    </location>
</feature>
<dbReference type="Proteomes" id="UP001148018">
    <property type="component" value="Unassembled WGS sequence"/>
</dbReference>
<evidence type="ECO:0000313" key="2">
    <source>
        <dbReference type="EMBL" id="KAJ3614814.1"/>
    </source>
</evidence>
<dbReference type="OrthoDB" id="5418203at2759"/>
<comment type="caution">
    <text evidence="2">The sequence shown here is derived from an EMBL/GenBank/DDBJ whole genome shotgun (WGS) entry which is preliminary data.</text>
</comment>
<dbReference type="InterPro" id="IPR035979">
    <property type="entry name" value="RBD_domain_sf"/>
</dbReference>
<gene>
    <name evidence="2" type="ORF">NHX12_018384</name>
</gene>
<feature type="compositionally biased region" description="Basic and acidic residues" evidence="1">
    <location>
        <begin position="311"/>
        <end position="342"/>
    </location>
</feature>
<accession>A0A9Q0IXH8</accession>
<evidence type="ECO:0008006" key="4">
    <source>
        <dbReference type="Google" id="ProtNLM"/>
    </source>
</evidence>
<dbReference type="InterPro" id="IPR039884">
    <property type="entry name" value="R3HC1/R3HCL"/>
</dbReference>
<dbReference type="GO" id="GO:0003676">
    <property type="term" value="F:nucleic acid binding"/>
    <property type="evidence" value="ECO:0007669"/>
    <property type="project" value="InterPro"/>
</dbReference>
<feature type="compositionally biased region" description="Basic and acidic residues" evidence="1">
    <location>
        <begin position="17"/>
        <end position="36"/>
    </location>
</feature>
<dbReference type="AlphaFoldDB" id="A0A9Q0IXH8"/>
<protein>
    <recommendedName>
        <fullName evidence="4">Coiled-coil domain-containing protein R3HCC1L</fullName>
    </recommendedName>
</protein>
<feature type="region of interest" description="Disordered" evidence="1">
    <location>
        <begin position="305"/>
        <end position="342"/>
    </location>
</feature>